<accession>A0ABU4JDI3</accession>
<evidence type="ECO:0000313" key="1">
    <source>
        <dbReference type="EMBL" id="MDW8547730.1"/>
    </source>
</evidence>
<evidence type="ECO:0000313" key="2">
    <source>
        <dbReference type="Proteomes" id="UP001204439"/>
    </source>
</evidence>
<gene>
    <name evidence="1" type="ORF">NG800_002330</name>
</gene>
<organism evidence="1 2">
    <name type="scientific">Epilithonimonas ginsengisoli</name>
    <dbReference type="NCBI Taxonomy" id="1245592"/>
    <lineage>
        <taxon>Bacteria</taxon>
        <taxon>Pseudomonadati</taxon>
        <taxon>Bacteroidota</taxon>
        <taxon>Flavobacteriia</taxon>
        <taxon>Flavobacteriales</taxon>
        <taxon>Weeksellaceae</taxon>
        <taxon>Chryseobacterium group</taxon>
        <taxon>Epilithonimonas</taxon>
    </lineage>
</organism>
<sequence length="131" mass="14739">MSRTIIIKGTYTKISRGGHSMYSNESIITTAGKEVTETGVGKGVSYGEPKDPPIAEIDIFADAIVHFRPMKDWKGKDYGFDWMRIGDSGLPGEVNIEILWVHTTHTPLETIQENPMPHFLRLQNLFLCMTN</sequence>
<name>A0ABU4JDI3_9FLAO</name>
<proteinExistence type="predicted"/>
<dbReference type="EMBL" id="JAMXLT020000002">
    <property type="protein sequence ID" value="MDW8547730.1"/>
    <property type="molecule type" value="Genomic_DNA"/>
</dbReference>
<reference evidence="1 2" key="1">
    <citation type="submission" date="2023-11" db="EMBL/GenBank/DDBJ databases">
        <title>First isolation, identification, and characterization of non-pathogenic Epilithonimonas ginsengisoli isolated from diseased farmed rainbow trout (Oncorhynchus mykiss) in Chile.</title>
        <authorList>
            <person name="Miranda C.D."/>
            <person name="Irgang R."/>
            <person name="Concha C."/>
            <person name="Rojas R."/>
            <person name="Avendano R."/>
        </authorList>
    </citation>
    <scope>NUCLEOTIDE SEQUENCE [LARGE SCALE GENOMIC DNA]</scope>
    <source>
        <strain evidence="1 2">FP99</strain>
    </source>
</reference>
<dbReference type="RefSeq" id="WP_063968543.1">
    <property type="nucleotide sequence ID" value="NZ_JAMXLT020000002.1"/>
</dbReference>
<protein>
    <submittedName>
        <fullName evidence="1">Uncharacterized protein</fullName>
    </submittedName>
</protein>
<comment type="caution">
    <text evidence="1">The sequence shown here is derived from an EMBL/GenBank/DDBJ whole genome shotgun (WGS) entry which is preliminary data.</text>
</comment>
<dbReference type="Proteomes" id="UP001204439">
    <property type="component" value="Unassembled WGS sequence"/>
</dbReference>
<keyword evidence="2" id="KW-1185">Reference proteome</keyword>